<accession>A0A6J7ZLA4</accession>
<feature type="compositionally biased region" description="Basic and acidic residues" evidence="1">
    <location>
        <begin position="28"/>
        <end position="39"/>
    </location>
</feature>
<comment type="caution">
    <text evidence="2">The sequence shown here is derived from an EMBL/GenBank/DDBJ whole genome shotgun (WGS) entry which is preliminary data.</text>
</comment>
<organism evidence="2 3">
    <name type="scientific">Planktothrix rubescens CCAP 1459/22</name>
    <dbReference type="NCBI Taxonomy" id="329571"/>
    <lineage>
        <taxon>Bacteria</taxon>
        <taxon>Bacillati</taxon>
        <taxon>Cyanobacteriota</taxon>
        <taxon>Cyanophyceae</taxon>
        <taxon>Oscillatoriophycideae</taxon>
        <taxon>Oscillatoriales</taxon>
        <taxon>Microcoleaceae</taxon>
        <taxon>Planktothrix</taxon>
    </lineage>
</organism>
<keyword evidence="3" id="KW-1185">Reference proteome</keyword>
<evidence type="ECO:0000256" key="1">
    <source>
        <dbReference type="SAM" id="MobiDB-lite"/>
    </source>
</evidence>
<dbReference type="EMBL" id="CZCZ02000013">
    <property type="protein sequence ID" value="CAC5343120.1"/>
    <property type="molecule type" value="Genomic_DNA"/>
</dbReference>
<name>A0A6J7ZLA4_PLARU</name>
<evidence type="ECO:0000313" key="3">
    <source>
        <dbReference type="Proteomes" id="UP000196521"/>
    </source>
</evidence>
<feature type="region of interest" description="Disordered" evidence="1">
    <location>
        <begin position="26"/>
        <end position="46"/>
    </location>
</feature>
<evidence type="ECO:0000313" key="2">
    <source>
        <dbReference type="EMBL" id="CAC5343120.1"/>
    </source>
</evidence>
<gene>
    <name evidence="2" type="ORF">PLAN_30359</name>
</gene>
<dbReference type="Proteomes" id="UP000196521">
    <property type="component" value="Chromosome"/>
</dbReference>
<proteinExistence type="predicted"/>
<sequence length="58" mass="6541">MGGLFRCSLSQLGNLFCATTYKPASRSTIKEQKERESRLSHSPYHQGASTYHNITFFG</sequence>
<protein>
    <submittedName>
        <fullName evidence="2">Uncharacterized protein</fullName>
    </submittedName>
</protein>
<dbReference type="AlphaFoldDB" id="A0A6J7ZLA4"/>
<dbReference type="EMBL" id="LR812490">
    <property type="protein sequence ID" value="CAC5343120.1"/>
    <property type="molecule type" value="Genomic_DNA"/>
</dbReference>
<reference evidence="2" key="1">
    <citation type="submission" date="2020-05" db="EMBL/GenBank/DDBJ databases">
        <authorList>
            <consortium name="Genoscope - CEA"/>
            <person name="William W."/>
        </authorList>
    </citation>
    <scope>NUCLEOTIDE SEQUENCE [LARGE SCALE GENOMIC DNA]</scope>
    <source>
        <strain evidence="2">PCC 7821</strain>
    </source>
</reference>